<sequence>WTPDYWLVPDSSALDRWSLLLHEMAGYFVYKAAGYC</sequence>
<organism evidence="1">
    <name type="scientific">Tanacetum cinerariifolium</name>
    <name type="common">Dalmatian daisy</name>
    <name type="synonym">Chrysanthemum cinerariifolium</name>
    <dbReference type="NCBI Taxonomy" id="118510"/>
    <lineage>
        <taxon>Eukaryota</taxon>
        <taxon>Viridiplantae</taxon>
        <taxon>Streptophyta</taxon>
        <taxon>Embryophyta</taxon>
        <taxon>Tracheophyta</taxon>
        <taxon>Spermatophyta</taxon>
        <taxon>Magnoliopsida</taxon>
        <taxon>eudicotyledons</taxon>
        <taxon>Gunneridae</taxon>
        <taxon>Pentapetalae</taxon>
        <taxon>asterids</taxon>
        <taxon>campanulids</taxon>
        <taxon>Asterales</taxon>
        <taxon>Asteraceae</taxon>
        <taxon>Asteroideae</taxon>
        <taxon>Anthemideae</taxon>
        <taxon>Anthemidinae</taxon>
        <taxon>Tanacetum</taxon>
    </lineage>
</organism>
<name>A0A699XJU6_TANCI</name>
<protein>
    <submittedName>
        <fullName evidence="1">Uncharacterized protein</fullName>
    </submittedName>
</protein>
<accession>A0A699XJU6</accession>
<dbReference type="AlphaFoldDB" id="A0A699XJU6"/>
<feature type="non-terminal residue" evidence="1">
    <location>
        <position position="1"/>
    </location>
</feature>
<comment type="caution">
    <text evidence="1">The sequence shown here is derived from an EMBL/GenBank/DDBJ whole genome shotgun (WGS) entry which is preliminary data.</text>
</comment>
<reference evidence="1" key="1">
    <citation type="journal article" date="2019" name="Sci. Rep.">
        <title>Draft genome of Tanacetum cinerariifolium, the natural source of mosquito coil.</title>
        <authorList>
            <person name="Yamashiro T."/>
            <person name="Shiraishi A."/>
            <person name="Satake H."/>
            <person name="Nakayama K."/>
        </authorList>
    </citation>
    <scope>NUCLEOTIDE SEQUENCE</scope>
</reference>
<dbReference type="EMBL" id="BKCJ011873070">
    <property type="protein sequence ID" value="GFD60069.1"/>
    <property type="molecule type" value="Genomic_DNA"/>
</dbReference>
<evidence type="ECO:0000313" key="1">
    <source>
        <dbReference type="EMBL" id="GFD60069.1"/>
    </source>
</evidence>
<gene>
    <name evidence="1" type="ORF">Tci_932038</name>
</gene>
<proteinExistence type="predicted"/>